<proteinExistence type="inferred from homology"/>
<evidence type="ECO:0000256" key="1">
    <source>
        <dbReference type="ARBA" id="ARBA00001946"/>
    </source>
</evidence>
<dbReference type="PRINTS" id="PR00476">
    <property type="entry name" value="PHFRCTKINASE"/>
</dbReference>
<keyword evidence="8" id="KW-0324">Glycolysis</keyword>
<evidence type="ECO:0000256" key="8">
    <source>
        <dbReference type="ARBA" id="ARBA00023152"/>
    </source>
</evidence>
<dbReference type="InterPro" id="IPR000023">
    <property type="entry name" value="Phosphofructokinase_dom"/>
</dbReference>
<dbReference type="InterPro" id="IPR035966">
    <property type="entry name" value="PKF_sf"/>
</dbReference>
<evidence type="ECO:0000256" key="3">
    <source>
        <dbReference type="ARBA" id="ARBA00022490"/>
    </source>
</evidence>
<dbReference type="PIRSF" id="PIRSF000532">
    <property type="entry name" value="ATP_PFK_prok"/>
    <property type="match status" value="1"/>
</dbReference>
<sequence>MGTARRRFGVLAGGDDYPGLNGVIRAAVLRGAQAHEADFVGFVDGWRGVLDVQTIELGWRAVRGAAAAPGTVLGASPHDDAVAPPDLDAVVAGVRMSNLDGLLMVGGEQTMAVAESLSRAGVPVLAVPTSVENALGCTEQALGFDTVVGVGAEAMSRLRAVGDAQQRCVVAEVIGRDAGWIALHAGLAAAADVVLIPEWPQTSEQIRERLRITARRGHLVVVAEGFALAAESSPEGGAGRRLRQIIESHTGVEPLVSGLAPVQRGAAPTAADRVLAAQLGYAAADALVRGRHGAMVTVAGHDVRLSPLEERGRSRSVSLDQYRRFQSLLG</sequence>
<dbReference type="InterPro" id="IPR022953">
    <property type="entry name" value="ATP_PFK"/>
</dbReference>
<dbReference type="InterPro" id="IPR012003">
    <property type="entry name" value="ATP_PFK_prok-type"/>
</dbReference>
<dbReference type="Proteomes" id="UP001291912">
    <property type="component" value="Unassembled WGS sequence"/>
</dbReference>
<evidence type="ECO:0000313" key="11">
    <source>
        <dbReference type="EMBL" id="MDZ8161314.1"/>
    </source>
</evidence>
<keyword evidence="5" id="KW-0479">Metal-binding</keyword>
<keyword evidence="6" id="KW-0418">Kinase</keyword>
<dbReference type="SUPFAM" id="SSF53784">
    <property type="entry name" value="Phosphofructokinase"/>
    <property type="match status" value="1"/>
</dbReference>
<keyword evidence="12" id="KW-1185">Reference proteome</keyword>
<keyword evidence="4 11" id="KW-0808">Transferase</keyword>
<dbReference type="Gene3D" id="3.40.50.460">
    <property type="entry name" value="Phosphofructokinase domain"/>
    <property type="match status" value="1"/>
</dbReference>
<comment type="caution">
    <text evidence="11">The sequence shown here is derived from an EMBL/GenBank/DDBJ whole genome shotgun (WGS) entry which is preliminary data.</text>
</comment>
<evidence type="ECO:0000256" key="9">
    <source>
        <dbReference type="ARBA" id="ARBA00038478"/>
    </source>
</evidence>
<evidence type="ECO:0000259" key="10">
    <source>
        <dbReference type="Pfam" id="PF00365"/>
    </source>
</evidence>
<evidence type="ECO:0000256" key="2">
    <source>
        <dbReference type="ARBA" id="ARBA00004679"/>
    </source>
</evidence>
<name>A0ABU5N5E8_9MICO</name>
<dbReference type="GO" id="GO:0003872">
    <property type="term" value="F:6-phosphofructokinase activity"/>
    <property type="evidence" value="ECO:0007669"/>
    <property type="project" value="UniProtKB-EC"/>
</dbReference>
<reference evidence="11 12" key="1">
    <citation type="submission" date="2023-10" db="EMBL/GenBank/DDBJ databases">
        <title>Microbacterium xanthum sp. nov., isolated from seaweed.</title>
        <authorList>
            <person name="Lee S.D."/>
        </authorList>
    </citation>
    <scope>NUCLEOTIDE SEQUENCE [LARGE SCALE GENOMIC DNA]</scope>
    <source>
        <strain evidence="11 12">KCTC 19124</strain>
    </source>
</reference>
<dbReference type="PANTHER" id="PTHR13697:SF52">
    <property type="entry name" value="ATP-DEPENDENT 6-PHOSPHOFRUCTOKINASE 3"/>
    <property type="match status" value="1"/>
</dbReference>
<keyword evidence="3" id="KW-0963">Cytoplasm</keyword>
<gene>
    <name evidence="11" type="ORF">R2Q92_05645</name>
</gene>
<accession>A0ABU5N5E8</accession>
<evidence type="ECO:0000256" key="7">
    <source>
        <dbReference type="ARBA" id="ARBA00022842"/>
    </source>
</evidence>
<evidence type="ECO:0000256" key="5">
    <source>
        <dbReference type="ARBA" id="ARBA00022723"/>
    </source>
</evidence>
<dbReference type="PANTHER" id="PTHR13697">
    <property type="entry name" value="PHOSPHOFRUCTOKINASE"/>
    <property type="match status" value="1"/>
</dbReference>
<dbReference type="EMBL" id="JAWJYN010000001">
    <property type="protein sequence ID" value="MDZ8161314.1"/>
    <property type="molecule type" value="Genomic_DNA"/>
</dbReference>
<evidence type="ECO:0000256" key="4">
    <source>
        <dbReference type="ARBA" id="ARBA00022679"/>
    </source>
</evidence>
<evidence type="ECO:0000313" key="12">
    <source>
        <dbReference type="Proteomes" id="UP001291912"/>
    </source>
</evidence>
<dbReference type="Pfam" id="PF00365">
    <property type="entry name" value="PFK"/>
    <property type="match status" value="1"/>
</dbReference>
<feature type="domain" description="Phosphofructokinase" evidence="10">
    <location>
        <begin position="7"/>
        <end position="287"/>
    </location>
</feature>
<comment type="pathway">
    <text evidence="2">Carbohydrate degradation; glycolysis; D-glyceraldehyde 3-phosphate and glycerone phosphate from D-glucose: step 3/4.</text>
</comment>
<organism evidence="11 12">
    <name type="scientific">Microbacterium aquimaris</name>
    <dbReference type="NCBI Taxonomy" id="459816"/>
    <lineage>
        <taxon>Bacteria</taxon>
        <taxon>Bacillati</taxon>
        <taxon>Actinomycetota</taxon>
        <taxon>Actinomycetes</taxon>
        <taxon>Micrococcales</taxon>
        <taxon>Microbacteriaceae</taxon>
        <taxon>Microbacterium</taxon>
    </lineage>
</organism>
<comment type="similarity">
    <text evidence="9">Belongs to the phosphofructokinase type A (PFKA) family.</text>
</comment>
<dbReference type="EC" id="2.7.1.11" evidence="11"/>
<dbReference type="Gene3D" id="3.40.50.450">
    <property type="match status" value="1"/>
</dbReference>
<dbReference type="RefSeq" id="WP_322597539.1">
    <property type="nucleotide sequence ID" value="NZ_BAAAPT010000001.1"/>
</dbReference>
<keyword evidence="7" id="KW-0460">Magnesium</keyword>
<evidence type="ECO:0000256" key="6">
    <source>
        <dbReference type="ARBA" id="ARBA00022777"/>
    </source>
</evidence>
<protein>
    <submittedName>
        <fullName evidence="11">6-phosphofructokinase</fullName>
        <ecNumber evidence="11">2.7.1.11</ecNumber>
    </submittedName>
</protein>
<comment type="cofactor">
    <cofactor evidence="1">
        <name>Mg(2+)</name>
        <dbReference type="ChEBI" id="CHEBI:18420"/>
    </cofactor>
</comment>